<comment type="caution">
    <text evidence="2">The sequence shown here is derived from an EMBL/GenBank/DDBJ whole genome shotgun (WGS) entry which is preliminary data.</text>
</comment>
<dbReference type="eggNOG" id="COG4254">
    <property type="taxonomic scope" value="Bacteria"/>
</dbReference>
<sequence>MKILYFIILLGVFSLTLADEAALVKKVKGSVSIEREGKELSVKVGTKLFEKDTIITESKSSVSLIFKDNTRISVGPNSKLLLEQYLFNPDENQEAFVSNLSRGSIACVTGLISKINPKAFKVKVKTATMGIRGTHFIVKVD</sequence>
<gene>
    <name evidence="2" type="ORF">SMGD1_2118</name>
</gene>
<dbReference type="STRING" id="929558.SMGD1_2118"/>
<dbReference type="OrthoDB" id="5335024at2"/>
<proteinExistence type="predicted"/>
<dbReference type="HOGENOM" id="CLU_122741_0_0_7"/>
<evidence type="ECO:0000313" key="3">
    <source>
        <dbReference type="Proteomes" id="UP000006431"/>
    </source>
</evidence>
<name>B6BJC0_SULGG</name>
<evidence type="ECO:0000259" key="1">
    <source>
        <dbReference type="Pfam" id="PF04773"/>
    </source>
</evidence>
<dbReference type="InterPro" id="IPR006860">
    <property type="entry name" value="FecR"/>
</dbReference>
<protein>
    <recommendedName>
        <fullName evidence="1">FecR protein domain-containing protein</fullName>
    </recommendedName>
</protein>
<accession>B6BJC0</accession>
<dbReference type="PANTHER" id="PTHR38731:SF1">
    <property type="entry name" value="FECR PROTEIN DOMAIN-CONTAINING PROTEIN"/>
    <property type="match status" value="1"/>
</dbReference>
<dbReference type="AlphaFoldDB" id="B6BJC0"/>
<dbReference type="PANTHER" id="PTHR38731">
    <property type="entry name" value="LIPL45-RELATED LIPOPROTEIN-RELATED"/>
    <property type="match status" value="1"/>
</dbReference>
<dbReference type="Pfam" id="PF04773">
    <property type="entry name" value="FecR"/>
    <property type="match status" value="1"/>
</dbReference>
<dbReference type="EMBL" id="AFRZ01000001">
    <property type="protein sequence ID" value="EHP30641.1"/>
    <property type="molecule type" value="Genomic_DNA"/>
</dbReference>
<reference evidence="2 3" key="1">
    <citation type="journal article" date="2012" name="Proc. Natl. Acad. Sci. U.S.A.">
        <title>Genome and physiology of a model Epsilonproteobacterium responsible for sulfide detoxification in marine oxygen depletion zones.</title>
        <authorList>
            <person name="Grote J."/>
            <person name="Schott T."/>
            <person name="Bruckner C.G."/>
            <person name="Glockner F.O."/>
            <person name="Jost G."/>
            <person name="Teeling H."/>
            <person name="Labrenz M."/>
            <person name="Jurgens K."/>
        </authorList>
    </citation>
    <scope>NUCLEOTIDE SEQUENCE [LARGE SCALE GENOMIC DNA]</scope>
    <source>
        <strain evidence="2 3">GD1</strain>
    </source>
</reference>
<accession>H1FXE5</accession>
<organism evidence="2 3">
    <name type="scientific">Sulfurimonas gotlandica (strain DSM 19862 / JCM 16533 / GD1)</name>
    <dbReference type="NCBI Taxonomy" id="929558"/>
    <lineage>
        <taxon>Bacteria</taxon>
        <taxon>Pseudomonadati</taxon>
        <taxon>Campylobacterota</taxon>
        <taxon>Epsilonproteobacteria</taxon>
        <taxon>Campylobacterales</taxon>
        <taxon>Sulfurimonadaceae</taxon>
        <taxon>Sulfurimonas</taxon>
    </lineage>
</organism>
<feature type="domain" description="FecR protein" evidence="1">
    <location>
        <begin position="52"/>
        <end position="139"/>
    </location>
</feature>
<dbReference type="RefSeq" id="WP_008336862.1">
    <property type="nucleotide sequence ID" value="NZ_AFRZ01000001.1"/>
</dbReference>
<dbReference type="Proteomes" id="UP000006431">
    <property type="component" value="Unassembled WGS sequence"/>
</dbReference>
<dbReference type="PATRIC" id="fig|929558.5.peg.2109"/>
<dbReference type="Gene3D" id="2.60.120.1440">
    <property type="match status" value="1"/>
</dbReference>
<keyword evidence="3" id="KW-1185">Reference proteome</keyword>
<evidence type="ECO:0000313" key="2">
    <source>
        <dbReference type="EMBL" id="EHP30641.1"/>
    </source>
</evidence>